<evidence type="ECO:0000313" key="5">
    <source>
        <dbReference type="EMBL" id="RZD16666.1"/>
    </source>
</evidence>
<evidence type="ECO:0000256" key="1">
    <source>
        <dbReference type="ARBA" id="ARBA00008857"/>
    </source>
</evidence>
<gene>
    <name evidence="5" type="ORF">EVJ46_00040</name>
</gene>
<evidence type="ECO:0000256" key="3">
    <source>
        <dbReference type="ARBA" id="ARBA00023172"/>
    </source>
</evidence>
<dbReference type="GO" id="GO:0003677">
    <property type="term" value="F:DNA binding"/>
    <property type="evidence" value="ECO:0007669"/>
    <property type="project" value="UniProtKB-KW"/>
</dbReference>
<feature type="domain" description="Tyr recombinase" evidence="4">
    <location>
        <begin position="165"/>
        <end position="333"/>
    </location>
</feature>
<dbReference type="InterPro" id="IPR050090">
    <property type="entry name" value="Tyrosine_recombinase_XerCD"/>
</dbReference>
<dbReference type="InterPro" id="IPR002104">
    <property type="entry name" value="Integrase_catalytic"/>
</dbReference>
<dbReference type="Proteomes" id="UP000316562">
    <property type="component" value="Unassembled WGS sequence"/>
</dbReference>
<name>A0A519BHC2_ACIG2</name>
<sequence>MGLFKRKNSPYYFMKFQLNGQRIYESTKTKNKKFAEEIFLNRRNEIINGVMPIREKEIERSYTFDDLSGKYIEWMSGRQKGAKVKGYIIGILVKRIGKLKLNQISINDMEQLQSDYLKNDYKISYINKILTVFKAMYNKALDWEMITEEDLKRVRKAKQLKGENKRLRYLSDEEAERLIDSCDNYLKPIVITALNTGMRKSEILQLTWDRVDLKNRIILLDITKNGERREIPINNTLFKTLIDIVRRIDVPYVFFNQKTLKPYDNHKRSFATALRKSRIIDFHFHDLRHTFASQLVMKGIDLTTVKELLGHKDIKMTLRYSHLSQAHIKKAVEILDDRCKIVAVDYKEEIEKL</sequence>
<dbReference type="EMBL" id="SGBC01000001">
    <property type="protein sequence ID" value="RZD16666.1"/>
    <property type="molecule type" value="Genomic_DNA"/>
</dbReference>
<dbReference type="SUPFAM" id="SSF56349">
    <property type="entry name" value="DNA breaking-rejoining enzymes"/>
    <property type="match status" value="1"/>
</dbReference>
<evidence type="ECO:0000259" key="4">
    <source>
        <dbReference type="PROSITE" id="PS51898"/>
    </source>
</evidence>
<keyword evidence="2" id="KW-0238">DNA-binding</keyword>
<keyword evidence="3" id="KW-0233">DNA recombination</keyword>
<dbReference type="GO" id="GO:0015074">
    <property type="term" value="P:DNA integration"/>
    <property type="evidence" value="ECO:0007669"/>
    <property type="project" value="InterPro"/>
</dbReference>
<dbReference type="PROSITE" id="PS51898">
    <property type="entry name" value="TYR_RECOMBINASE"/>
    <property type="match status" value="1"/>
</dbReference>
<dbReference type="PANTHER" id="PTHR30349">
    <property type="entry name" value="PHAGE INTEGRASE-RELATED"/>
    <property type="match status" value="1"/>
</dbReference>
<reference evidence="5 6" key="1">
    <citation type="journal article" date="2019" name="ISME J.">
        <title>Insights into ecological role of a new deltaproteobacterial order Candidatus Acidulodesulfobacterales by metagenomics and metatranscriptomics.</title>
        <authorList>
            <person name="Tan S."/>
            <person name="Liu J."/>
            <person name="Fang Y."/>
            <person name="Hedlund B.P."/>
            <person name="Lian Z.H."/>
            <person name="Huang L.Y."/>
            <person name="Li J.T."/>
            <person name="Huang L.N."/>
            <person name="Li W.J."/>
            <person name="Jiang H.C."/>
            <person name="Dong H.L."/>
            <person name="Shu W.S."/>
        </authorList>
    </citation>
    <scope>NUCLEOTIDE SEQUENCE [LARGE SCALE GENOMIC DNA]</scope>
    <source>
        <strain evidence="5">AP2</strain>
    </source>
</reference>
<comment type="caution">
    <text evidence="5">The sequence shown here is derived from an EMBL/GenBank/DDBJ whole genome shotgun (WGS) entry which is preliminary data.</text>
</comment>
<dbReference type="PANTHER" id="PTHR30349:SF64">
    <property type="entry name" value="PROPHAGE INTEGRASE INTD-RELATED"/>
    <property type="match status" value="1"/>
</dbReference>
<dbReference type="Pfam" id="PF00589">
    <property type="entry name" value="Phage_integrase"/>
    <property type="match status" value="1"/>
</dbReference>
<dbReference type="GO" id="GO:0006310">
    <property type="term" value="P:DNA recombination"/>
    <property type="evidence" value="ECO:0007669"/>
    <property type="project" value="UniProtKB-KW"/>
</dbReference>
<dbReference type="InterPro" id="IPR010998">
    <property type="entry name" value="Integrase_recombinase_N"/>
</dbReference>
<organism evidence="5 6">
    <name type="scientific">Acididesulfobacter guangdongensis</name>
    <dbReference type="NCBI Taxonomy" id="2597225"/>
    <lineage>
        <taxon>Bacteria</taxon>
        <taxon>Deltaproteobacteria</taxon>
        <taxon>Candidatus Acidulodesulfobacterales</taxon>
        <taxon>Candidatus Acididesulfobacter</taxon>
    </lineage>
</organism>
<comment type="similarity">
    <text evidence="1">Belongs to the 'phage' integrase family.</text>
</comment>
<accession>A0A519BHC2</accession>
<dbReference type="AlphaFoldDB" id="A0A519BHC2"/>
<evidence type="ECO:0000256" key="2">
    <source>
        <dbReference type="ARBA" id="ARBA00023125"/>
    </source>
</evidence>
<dbReference type="CDD" id="cd00796">
    <property type="entry name" value="INT_Rci_Hp1_C"/>
    <property type="match status" value="1"/>
</dbReference>
<evidence type="ECO:0000313" key="6">
    <source>
        <dbReference type="Proteomes" id="UP000316562"/>
    </source>
</evidence>
<dbReference type="InterPro" id="IPR011010">
    <property type="entry name" value="DNA_brk_join_enz"/>
</dbReference>
<dbReference type="Gene3D" id="1.10.443.10">
    <property type="entry name" value="Intergrase catalytic core"/>
    <property type="match status" value="1"/>
</dbReference>
<dbReference type="Gene3D" id="1.10.150.130">
    <property type="match status" value="1"/>
</dbReference>
<dbReference type="InterPro" id="IPR013762">
    <property type="entry name" value="Integrase-like_cat_sf"/>
</dbReference>
<proteinExistence type="inferred from homology"/>
<protein>
    <submittedName>
        <fullName evidence="5">Site-specific integrase</fullName>
    </submittedName>
</protein>